<dbReference type="RefSeq" id="WP_144279082.1">
    <property type="nucleotide sequence ID" value="NZ_CP041730.1"/>
</dbReference>
<organism evidence="2 3">
    <name type="scientific">Chitinimonas arctica</name>
    <dbReference type="NCBI Taxonomy" id="2594795"/>
    <lineage>
        <taxon>Bacteria</taxon>
        <taxon>Pseudomonadati</taxon>
        <taxon>Pseudomonadota</taxon>
        <taxon>Betaproteobacteria</taxon>
        <taxon>Neisseriales</taxon>
        <taxon>Chitinibacteraceae</taxon>
        <taxon>Chitinimonas</taxon>
    </lineage>
</organism>
<dbReference type="EMBL" id="CP041730">
    <property type="protein sequence ID" value="QDQ27694.1"/>
    <property type="molecule type" value="Genomic_DNA"/>
</dbReference>
<dbReference type="Proteomes" id="UP000317550">
    <property type="component" value="Chromosome"/>
</dbReference>
<gene>
    <name evidence="2" type="ORF">FNU76_15795</name>
</gene>
<evidence type="ECO:0000313" key="2">
    <source>
        <dbReference type="EMBL" id="QDQ27694.1"/>
    </source>
</evidence>
<protein>
    <submittedName>
        <fullName evidence="2">Uncharacterized protein</fullName>
    </submittedName>
</protein>
<sequence>MQKQLALSVGVISLAVLGWVAWYATKGDLRPTAQAGAEASTPSTTMKNHAFPYFESEADYQPAFSADNLAASYKNAKNLYEFEQEALKHPKEGGYFYASLAALACQAEDMAKLPTQFNAESNEASHLPDKYIQNHVARGSAEWNAIYSMRNASMQRYKEKCKNFPPAKRGAMREYLERLDQGMRLGDPLALIDGGRQLGKIGAEEALKLKIASQDPEALRNLSLAMISKENSDGQSSVAYFDGRWWSDDAKLFDAASLAYCEFGASCKIESDLRLMGDCILGGSCYASKIETVRLAGASGEPLTPEEMKEVLELRDRIVKAIRNKDMAAFIPPKQ</sequence>
<feature type="transmembrane region" description="Helical" evidence="1">
    <location>
        <begin position="5"/>
        <end position="24"/>
    </location>
</feature>
<keyword evidence="1" id="KW-1133">Transmembrane helix</keyword>
<dbReference type="KEGG" id="cari:FNU76_15795"/>
<keyword evidence="1" id="KW-0472">Membrane</keyword>
<reference evidence="3" key="1">
    <citation type="submission" date="2019-07" db="EMBL/GenBank/DDBJ databases">
        <title>Chitinimonas sp. nov., isolated from Ny-Alesund, arctica soil.</title>
        <authorList>
            <person name="Xu Q."/>
            <person name="Peng F."/>
        </authorList>
    </citation>
    <scope>NUCLEOTIDE SEQUENCE [LARGE SCALE GENOMIC DNA]</scope>
    <source>
        <strain evidence="3">R3-44</strain>
    </source>
</reference>
<name>A0A516SHR4_9NEIS</name>
<keyword evidence="3" id="KW-1185">Reference proteome</keyword>
<evidence type="ECO:0000256" key="1">
    <source>
        <dbReference type="SAM" id="Phobius"/>
    </source>
</evidence>
<dbReference type="OrthoDB" id="9155435at2"/>
<accession>A0A516SHR4</accession>
<dbReference type="AlphaFoldDB" id="A0A516SHR4"/>
<keyword evidence="1" id="KW-0812">Transmembrane</keyword>
<proteinExistence type="predicted"/>
<evidence type="ECO:0000313" key="3">
    <source>
        <dbReference type="Proteomes" id="UP000317550"/>
    </source>
</evidence>